<evidence type="ECO:0000313" key="1">
    <source>
        <dbReference type="EMBL" id="JAE00658.1"/>
    </source>
</evidence>
<reference evidence="1" key="2">
    <citation type="journal article" date="2015" name="Data Brief">
        <title>Shoot transcriptome of the giant reed, Arundo donax.</title>
        <authorList>
            <person name="Barrero R.A."/>
            <person name="Guerrero F.D."/>
            <person name="Moolhuijzen P."/>
            <person name="Goolsby J.A."/>
            <person name="Tidwell J."/>
            <person name="Bellgard S.E."/>
            <person name="Bellgard M.I."/>
        </authorList>
    </citation>
    <scope>NUCLEOTIDE SEQUENCE</scope>
    <source>
        <tissue evidence="1">Shoot tissue taken approximately 20 cm above the soil surface</tissue>
    </source>
</reference>
<dbReference type="AlphaFoldDB" id="A0A0A9EXB1"/>
<protein>
    <submittedName>
        <fullName evidence="1">Uncharacterized protein</fullName>
    </submittedName>
</protein>
<sequence>MLIPELLKGVNDNQVV</sequence>
<proteinExistence type="predicted"/>
<organism evidence="1">
    <name type="scientific">Arundo donax</name>
    <name type="common">Giant reed</name>
    <name type="synonym">Donax arundinaceus</name>
    <dbReference type="NCBI Taxonomy" id="35708"/>
    <lineage>
        <taxon>Eukaryota</taxon>
        <taxon>Viridiplantae</taxon>
        <taxon>Streptophyta</taxon>
        <taxon>Embryophyta</taxon>
        <taxon>Tracheophyta</taxon>
        <taxon>Spermatophyta</taxon>
        <taxon>Magnoliopsida</taxon>
        <taxon>Liliopsida</taxon>
        <taxon>Poales</taxon>
        <taxon>Poaceae</taxon>
        <taxon>PACMAD clade</taxon>
        <taxon>Arundinoideae</taxon>
        <taxon>Arundineae</taxon>
        <taxon>Arundo</taxon>
    </lineage>
</organism>
<reference evidence="1" key="1">
    <citation type="submission" date="2014-09" db="EMBL/GenBank/DDBJ databases">
        <authorList>
            <person name="Magalhaes I.L.F."/>
            <person name="Oliveira U."/>
            <person name="Santos F.R."/>
            <person name="Vidigal T.H.D.A."/>
            <person name="Brescovit A.D."/>
            <person name="Santos A.J."/>
        </authorList>
    </citation>
    <scope>NUCLEOTIDE SEQUENCE</scope>
    <source>
        <tissue evidence="1">Shoot tissue taken approximately 20 cm above the soil surface</tissue>
    </source>
</reference>
<name>A0A0A9EXB1_ARUDO</name>
<dbReference type="EMBL" id="GBRH01197238">
    <property type="protein sequence ID" value="JAE00658.1"/>
    <property type="molecule type" value="Transcribed_RNA"/>
</dbReference>
<accession>A0A0A9EXB1</accession>